<dbReference type="Pfam" id="PF03031">
    <property type="entry name" value="NIF"/>
    <property type="match status" value="1"/>
</dbReference>
<dbReference type="InterPro" id="IPR036412">
    <property type="entry name" value="HAD-like_sf"/>
</dbReference>
<comment type="caution">
    <text evidence="2">The sequence shown here is derived from an EMBL/GenBank/DDBJ whole genome shotgun (WGS) entry which is preliminary data.</text>
</comment>
<dbReference type="Proteomes" id="UP001470230">
    <property type="component" value="Unassembled WGS sequence"/>
</dbReference>
<accession>A0ABR2KXW1</accession>
<dbReference type="InterPro" id="IPR050365">
    <property type="entry name" value="TIM50"/>
</dbReference>
<dbReference type="InterPro" id="IPR011948">
    <property type="entry name" value="Dullard_phosphatase"/>
</dbReference>
<protein>
    <recommendedName>
        <fullName evidence="1">FCP1 homology domain-containing protein</fullName>
    </recommendedName>
</protein>
<dbReference type="InterPro" id="IPR004274">
    <property type="entry name" value="FCP1_dom"/>
</dbReference>
<evidence type="ECO:0000313" key="3">
    <source>
        <dbReference type="Proteomes" id="UP001470230"/>
    </source>
</evidence>
<evidence type="ECO:0000313" key="2">
    <source>
        <dbReference type="EMBL" id="KAK8895939.1"/>
    </source>
</evidence>
<organism evidence="2 3">
    <name type="scientific">Tritrichomonas musculus</name>
    <dbReference type="NCBI Taxonomy" id="1915356"/>
    <lineage>
        <taxon>Eukaryota</taxon>
        <taxon>Metamonada</taxon>
        <taxon>Parabasalia</taxon>
        <taxon>Tritrichomonadida</taxon>
        <taxon>Tritrichomonadidae</taxon>
        <taxon>Tritrichomonas</taxon>
    </lineage>
</organism>
<dbReference type="CDD" id="cd07521">
    <property type="entry name" value="HAD_FCP1-like"/>
    <property type="match status" value="1"/>
</dbReference>
<dbReference type="SUPFAM" id="SSF56784">
    <property type="entry name" value="HAD-like"/>
    <property type="match status" value="1"/>
</dbReference>
<dbReference type="NCBIfam" id="TIGR02251">
    <property type="entry name" value="HIF-SF_euk"/>
    <property type="match status" value="1"/>
</dbReference>
<dbReference type="InterPro" id="IPR023214">
    <property type="entry name" value="HAD_sf"/>
</dbReference>
<name>A0ABR2KXW1_9EUKA</name>
<dbReference type="SMART" id="SM00577">
    <property type="entry name" value="CPDc"/>
    <property type="match status" value="1"/>
</dbReference>
<sequence length="209" mass="23475">MNILIAHTPKVIDASVCNANMAAPSCVASQAPVLNKQKVTLILDLDETLIHSSFIKPDYFDFIVPVTHEDQTVDIYVQKRPGFNNFIRAIAYEFDVFIFTASMSEYAVPVIQTIIPGFPLSRILTRNHCRPYNGSLVKDISIFRRDLSRMIIVDNSAESFALQQENGILISTWTGDKDDAALQEELLPFLHQCSMADDVRSVITRSYSS</sequence>
<feature type="domain" description="FCP1 homology" evidence="1">
    <location>
        <begin position="34"/>
        <end position="193"/>
    </location>
</feature>
<keyword evidence="3" id="KW-1185">Reference proteome</keyword>
<dbReference type="PROSITE" id="PS50969">
    <property type="entry name" value="FCP1"/>
    <property type="match status" value="1"/>
</dbReference>
<dbReference type="EMBL" id="JAPFFF010000002">
    <property type="protein sequence ID" value="KAK8895939.1"/>
    <property type="molecule type" value="Genomic_DNA"/>
</dbReference>
<dbReference type="Gene3D" id="3.40.50.1000">
    <property type="entry name" value="HAD superfamily/HAD-like"/>
    <property type="match status" value="1"/>
</dbReference>
<dbReference type="PANTHER" id="PTHR12210">
    <property type="entry name" value="DULLARD PROTEIN PHOSPHATASE"/>
    <property type="match status" value="1"/>
</dbReference>
<evidence type="ECO:0000259" key="1">
    <source>
        <dbReference type="PROSITE" id="PS50969"/>
    </source>
</evidence>
<reference evidence="2 3" key="1">
    <citation type="submission" date="2024-04" db="EMBL/GenBank/DDBJ databases">
        <title>Tritrichomonas musculus Genome.</title>
        <authorList>
            <person name="Alves-Ferreira E."/>
            <person name="Grigg M."/>
            <person name="Lorenzi H."/>
            <person name="Galac M."/>
        </authorList>
    </citation>
    <scope>NUCLEOTIDE SEQUENCE [LARGE SCALE GENOMIC DNA]</scope>
    <source>
        <strain evidence="2 3">EAF2021</strain>
    </source>
</reference>
<proteinExistence type="predicted"/>
<gene>
    <name evidence="2" type="ORF">M9Y10_013825</name>
</gene>